<protein>
    <recommendedName>
        <fullName evidence="6 19">UDP-N-acetylenolpyruvoylglucosamine reductase</fullName>
        <ecNumber evidence="5 19">1.3.1.98</ecNumber>
    </recommendedName>
    <alternativeName>
        <fullName evidence="17 19">UDP-N-acetylmuramate dehydrogenase</fullName>
    </alternativeName>
</protein>
<keyword evidence="16 19" id="KW-0961">Cell wall biogenesis/degradation</keyword>
<dbReference type="InterPro" id="IPR016167">
    <property type="entry name" value="FAD-bd_PCMH_sub1"/>
</dbReference>
<dbReference type="GO" id="GO:0071949">
    <property type="term" value="F:FAD binding"/>
    <property type="evidence" value="ECO:0007669"/>
    <property type="project" value="InterPro"/>
</dbReference>
<evidence type="ECO:0000256" key="16">
    <source>
        <dbReference type="ARBA" id="ARBA00023316"/>
    </source>
</evidence>
<feature type="active site" description="Proton donor" evidence="19">
    <location>
        <position position="234"/>
    </location>
</feature>
<evidence type="ECO:0000256" key="2">
    <source>
        <dbReference type="ARBA" id="ARBA00003921"/>
    </source>
</evidence>
<comment type="function">
    <text evidence="2 19">Cell wall formation.</text>
</comment>
<dbReference type="Pfam" id="PF02873">
    <property type="entry name" value="MurB_C"/>
    <property type="match status" value="1"/>
</dbReference>
<dbReference type="InterPro" id="IPR036318">
    <property type="entry name" value="FAD-bd_PCMH-like_sf"/>
</dbReference>
<evidence type="ECO:0000256" key="3">
    <source>
        <dbReference type="ARBA" id="ARBA00004496"/>
    </source>
</evidence>
<organism evidence="21 22">
    <name type="scientific">Prevotella micans F0438</name>
    <dbReference type="NCBI Taxonomy" id="883158"/>
    <lineage>
        <taxon>Bacteria</taxon>
        <taxon>Pseudomonadati</taxon>
        <taxon>Bacteroidota</taxon>
        <taxon>Bacteroidia</taxon>
        <taxon>Bacteroidales</taxon>
        <taxon>Prevotellaceae</taxon>
        <taxon>Prevotella</taxon>
    </lineage>
</organism>
<dbReference type="EMBL" id="AGWK01000048">
    <property type="protein sequence ID" value="EHO67118.1"/>
    <property type="molecule type" value="Genomic_DNA"/>
</dbReference>
<dbReference type="RefSeq" id="WP_006953365.1">
    <property type="nucleotide sequence ID" value="NZ_JH594523.1"/>
</dbReference>
<evidence type="ECO:0000256" key="17">
    <source>
        <dbReference type="ARBA" id="ARBA00031026"/>
    </source>
</evidence>
<evidence type="ECO:0000256" key="5">
    <source>
        <dbReference type="ARBA" id="ARBA00012518"/>
    </source>
</evidence>
<dbReference type="SUPFAM" id="SSF56194">
    <property type="entry name" value="Uridine diphospho-N-Acetylenolpyruvylglucosamine reductase, MurB, C-terminal domain"/>
    <property type="match status" value="1"/>
</dbReference>
<dbReference type="SUPFAM" id="SSF56176">
    <property type="entry name" value="FAD-binding/transporter-associated domain-like"/>
    <property type="match status" value="1"/>
</dbReference>
<evidence type="ECO:0000313" key="22">
    <source>
        <dbReference type="Proteomes" id="UP000016023"/>
    </source>
</evidence>
<keyword evidence="15 19" id="KW-0131">Cell cycle</keyword>
<evidence type="ECO:0000256" key="19">
    <source>
        <dbReference type="HAMAP-Rule" id="MF_00037"/>
    </source>
</evidence>
<evidence type="ECO:0000256" key="9">
    <source>
        <dbReference type="ARBA" id="ARBA00022630"/>
    </source>
</evidence>
<evidence type="ECO:0000256" key="4">
    <source>
        <dbReference type="ARBA" id="ARBA00004752"/>
    </source>
</evidence>
<evidence type="ECO:0000256" key="10">
    <source>
        <dbReference type="ARBA" id="ARBA00022827"/>
    </source>
</evidence>
<dbReference type="Gene3D" id="3.30.465.10">
    <property type="match status" value="1"/>
</dbReference>
<dbReference type="GO" id="GO:0071555">
    <property type="term" value="P:cell wall organization"/>
    <property type="evidence" value="ECO:0007669"/>
    <property type="project" value="UniProtKB-KW"/>
</dbReference>
<proteinExistence type="inferred from homology"/>
<comment type="subcellular location">
    <subcellularLocation>
        <location evidence="3 19">Cytoplasm</location>
    </subcellularLocation>
</comment>
<dbReference type="PROSITE" id="PS51387">
    <property type="entry name" value="FAD_PCMH"/>
    <property type="match status" value="1"/>
</dbReference>
<dbReference type="HAMAP" id="MF_00037">
    <property type="entry name" value="MurB"/>
    <property type="match status" value="1"/>
</dbReference>
<name>H1Q4G5_9BACT</name>
<dbReference type="PANTHER" id="PTHR21071:SF4">
    <property type="entry name" value="UDP-N-ACETYLENOLPYRUVOYLGLUCOSAMINE REDUCTASE"/>
    <property type="match status" value="1"/>
</dbReference>
<evidence type="ECO:0000313" key="21">
    <source>
        <dbReference type="EMBL" id="EHO67118.1"/>
    </source>
</evidence>
<keyword evidence="22" id="KW-1185">Reference proteome</keyword>
<evidence type="ECO:0000259" key="20">
    <source>
        <dbReference type="PROSITE" id="PS51387"/>
    </source>
</evidence>
<feature type="active site" evidence="19">
    <location>
        <position position="330"/>
    </location>
</feature>
<evidence type="ECO:0000256" key="14">
    <source>
        <dbReference type="ARBA" id="ARBA00023002"/>
    </source>
</evidence>
<dbReference type="HOGENOM" id="CLU_035304_0_0_10"/>
<evidence type="ECO:0000256" key="15">
    <source>
        <dbReference type="ARBA" id="ARBA00023306"/>
    </source>
</evidence>
<feature type="domain" description="FAD-binding PCMH-type" evidence="20">
    <location>
        <begin position="17"/>
        <end position="184"/>
    </location>
</feature>
<keyword evidence="10 19" id="KW-0274">FAD</keyword>
<comment type="pathway">
    <text evidence="4 19">Cell wall biogenesis; peptidoglycan biosynthesis.</text>
</comment>
<evidence type="ECO:0000256" key="11">
    <source>
        <dbReference type="ARBA" id="ARBA00022857"/>
    </source>
</evidence>
<evidence type="ECO:0000256" key="7">
    <source>
        <dbReference type="ARBA" id="ARBA00022490"/>
    </source>
</evidence>
<dbReference type="InterPro" id="IPR006094">
    <property type="entry name" value="Oxid_FAD_bind_N"/>
</dbReference>
<dbReference type="GO" id="GO:0051301">
    <property type="term" value="P:cell division"/>
    <property type="evidence" value="ECO:0007669"/>
    <property type="project" value="UniProtKB-KW"/>
</dbReference>
<evidence type="ECO:0000256" key="6">
    <source>
        <dbReference type="ARBA" id="ARBA00015188"/>
    </source>
</evidence>
<evidence type="ECO:0000256" key="8">
    <source>
        <dbReference type="ARBA" id="ARBA00022618"/>
    </source>
</evidence>
<comment type="catalytic activity">
    <reaction evidence="18 19">
        <text>UDP-N-acetyl-alpha-D-muramate + NADP(+) = UDP-N-acetyl-3-O-(1-carboxyvinyl)-alpha-D-glucosamine + NADPH + H(+)</text>
        <dbReference type="Rhea" id="RHEA:12248"/>
        <dbReference type="ChEBI" id="CHEBI:15378"/>
        <dbReference type="ChEBI" id="CHEBI:57783"/>
        <dbReference type="ChEBI" id="CHEBI:58349"/>
        <dbReference type="ChEBI" id="CHEBI:68483"/>
        <dbReference type="ChEBI" id="CHEBI:70757"/>
        <dbReference type="EC" id="1.3.1.98"/>
    </reaction>
</comment>
<dbReference type="NCBIfam" id="TIGR00179">
    <property type="entry name" value="murB"/>
    <property type="match status" value="1"/>
</dbReference>
<keyword evidence="13 19" id="KW-0573">Peptidoglycan synthesis</keyword>
<dbReference type="eggNOG" id="COG0812">
    <property type="taxonomic scope" value="Bacteria"/>
</dbReference>
<comment type="similarity">
    <text evidence="19">Belongs to the MurB family.</text>
</comment>
<dbReference type="Proteomes" id="UP000016023">
    <property type="component" value="Unassembled WGS sequence"/>
</dbReference>
<comment type="cofactor">
    <cofactor evidence="1 19">
        <name>FAD</name>
        <dbReference type="ChEBI" id="CHEBI:57692"/>
    </cofactor>
</comment>
<dbReference type="PANTHER" id="PTHR21071">
    <property type="entry name" value="UDP-N-ACETYLENOLPYRUVOYLGLUCOSAMINE REDUCTASE"/>
    <property type="match status" value="1"/>
</dbReference>
<gene>
    <name evidence="19" type="primary">murB</name>
    <name evidence="21" type="ORF">HMPREF9140_01803</name>
</gene>
<evidence type="ECO:0000256" key="12">
    <source>
        <dbReference type="ARBA" id="ARBA00022960"/>
    </source>
</evidence>
<comment type="caution">
    <text evidence="21">The sequence shown here is derived from an EMBL/GenBank/DDBJ whole genome shotgun (WGS) entry which is preliminary data.</text>
</comment>
<dbReference type="GO" id="GO:0008762">
    <property type="term" value="F:UDP-N-acetylmuramate dehydrogenase activity"/>
    <property type="evidence" value="ECO:0007669"/>
    <property type="project" value="UniProtKB-UniRule"/>
</dbReference>
<feature type="active site" evidence="19">
    <location>
        <position position="160"/>
    </location>
</feature>
<dbReference type="GO" id="GO:0009252">
    <property type="term" value="P:peptidoglycan biosynthetic process"/>
    <property type="evidence" value="ECO:0007669"/>
    <property type="project" value="UniProtKB-UniRule"/>
</dbReference>
<sequence>MKSFENYSLLAHNTFGIDAKCRRFVEYSTKEEAAELACSLDYSDSPLLIIGGGSNLLLTGDYPGTVLHSGICFIEQVDDERIRCGSGFVWDDFVAHCVNINLYGAENLSLIPGEVGASAVQNIGAYGTEAKDIIEEVEAVEIGTGKTVVFSAAECQYSYRSSRFKTEWRDKYLIVAVTFRLTRTFQPKLDYGNIRAALKERGISCPTAQQLRQTIIDIRREKLPDPKQIGNAGSFFMNPVVSREKYDQLAARFKNMPHYTIDAHREKIPAGWMIEQLGWKGKQLGRAGVYSKQALVLVNHGGATGREVLNLCKTIQEDVRCAFGIEILPEVNIK</sequence>
<evidence type="ECO:0000256" key="1">
    <source>
        <dbReference type="ARBA" id="ARBA00001974"/>
    </source>
</evidence>
<evidence type="ECO:0000256" key="13">
    <source>
        <dbReference type="ARBA" id="ARBA00022984"/>
    </source>
</evidence>
<evidence type="ECO:0000256" key="18">
    <source>
        <dbReference type="ARBA" id="ARBA00048914"/>
    </source>
</evidence>
<keyword evidence="14 19" id="KW-0560">Oxidoreductase</keyword>
<dbReference type="STRING" id="883158.HMPREF9140_01803"/>
<dbReference type="PATRIC" id="fig|883158.3.peg.1801"/>
<keyword evidence="7 19" id="KW-0963">Cytoplasm</keyword>
<accession>H1Q4G5</accession>
<dbReference type="Gene3D" id="3.30.43.10">
    <property type="entry name" value="Uridine Diphospho-n-acetylenolpyruvylglucosamine Reductase, domain 2"/>
    <property type="match status" value="1"/>
</dbReference>
<keyword evidence="11 19" id="KW-0521">NADP</keyword>
<keyword evidence="12 19" id="KW-0133">Cell shape</keyword>
<dbReference type="Gene3D" id="3.90.78.10">
    <property type="entry name" value="UDP-N-acetylenolpyruvoylglucosamine reductase, C-terminal domain"/>
    <property type="match status" value="1"/>
</dbReference>
<dbReference type="InterPro" id="IPR003170">
    <property type="entry name" value="MurB"/>
</dbReference>
<dbReference type="UniPathway" id="UPA00219"/>
<reference evidence="21 22" key="1">
    <citation type="submission" date="2011-12" db="EMBL/GenBank/DDBJ databases">
        <title>The Genome Sequence of Prevotella micans F0438.</title>
        <authorList>
            <consortium name="The Broad Institute Genome Sequencing Platform"/>
            <person name="Earl A."/>
            <person name="Ward D."/>
            <person name="Feldgarden M."/>
            <person name="Gevers D."/>
            <person name="Izard J."/>
            <person name="Baranova O.V."/>
            <person name="Blanton J.M."/>
            <person name="Wade W.G."/>
            <person name="Dewhirst F.E."/>
            <person name="Young S.K."/>
            <person name="Zeng Q."/>
            <person name="Gargeya S."/>
            <person name="Fitzgerald M."/>
            <person name="Haas B."/>
            <person name="Abouelleil A."/>
            <person name="Alvarado L."/>
            <person name="Arachchi H.M."/>
            <person name="Berlin A."/>
            <person name="Chapman S.B."/>
            <person name="Gearin G."/>
            <person name="Goldberg J."/>
            <person name="Griggs A."/>
            <person name="Gujja S."/>
            <person name="Hansen M."/>
            <person name="Heiman D."/>
            <person name="Howarth C."/>
            <person name="Larimer J."/>
            <person name="Lui A."/>
            <person name="MacDonald P.J.P."/>
            <person name="McCowen C."/>
            <person name="Montmayeur A."/>
            <person name="Murphy C."/>
            <person name="Neiman D."/>
            <person name="Pearson M."/>
            <person name="Priest M."/>
            <person name="Roberts A."/>
            <person name="Saif S."/>
            <person name="Shea T."/>
            <person name="Sisk P."/>
            <person name="Stolte C."/>
            <person name="Sykes S."/>
            <person name="Wortman J."/>
            <person name="Nusbaum C."/>
            <person name="Birren B."/>
        </authorList>
    </citation>
    <scope>NUCLEOTIDE SEQUENCE [LARGE SCALE GENOMIC DNA]</scope>
    <source>
        <strain evidence="21 22">F0438</strain>
    </source>
</reference>
<dbReference type="InterPro" id="IPR036635">
    <property type="entry name" value="MurB_C_sf"/>
</dbReference>
<dbReference type="Pfam" id="PF01565">
    <property type="entry name" value="FAD_binding_4"/>
    <property type="match status" value="1"/>
</dbReference>
<dbReference type="AlphaFoldDB" id="H1Q4G5"/>
<dbReference type="EC" id="1.3.1.98" evidence="5 19"/>
<keyword evidence="9 19" id="KW-0285">Flavoprotein</keyword>
<keyword evidence="8 19" id="KW-0132">Cell division</keyword>
<dbReference type="GO" id="GO:0005829">
    <property type="term" value="C:cytosol"/>
    <property type="evidence" value="ECO:0007669"/>
    <property type="project" value="TreeGrafter"/>
</dbReference>
<dbReference type="NCBIfam" id="NF000755">
    <property type="entry name" value="PRK00046.1"/>
    <property type="match status" value="1"/>
</dbReference>
<dbReference type="GO" id="GO:0008360">
    <property type="term" value="P:regulation of cell shape"/>
    <property type="evidence" value="ECO:0007669"/>
    <property type="project" value="UniProtKB-KW"/>
</dbReference>
<dbReference type="InterPro" id="IPR011601">
    <property type="entry name" value="MurB_C"/>
</dbReference>
<dbReference type="InterPro" id="IPR016169">
    <property type="entry name" value="FAD-bd_PCMH_sub2"/>
</dbReference>
<dbReference type="InterPro" id="IPR016166">
    <property type="entry name" value="FAD-bd_PCMH"/>
</dbReference>